<reference evidence="4 5" key="1">
    <citation type="submission" date="2016-07" db="EMBL/GenBank/DDBJ databases">
        <title>Pervasive Adenine N6-methylation of Active Genes in Fungi.</title>
        <authorList>
            <consortium name="DOE Joint Genome Institute"/>
            <person name="Mondo S.J."/>
            <person name="Dannebaum R.O."/>
            <person name="Kuo R.C."/>
            <person name="Labutti K."/>
            <person name="Haridas S."/>
            <person name="Kuo A."/>
            <person name="Salamov A."/>
            <person name="Ahrendt S.R."/>
            <person name="Lipzen A."/>
            <person name="Sullivan W."/>
            <person name="Andreopoulos W.B."/>
            <person name="Clum A."/>
            <person name="Lindquist E."/>
            <person name="Daum C."/>
            <person name="Ramamoorthy G.K."/>
            <person name="Gryganskyi A."/>
            <person name="Culley D."/>
            <person name="Magnuson J.K."/>
            <person name="James T.Y."/>
            <person name="O'Malley M.A."/>
            <person name="Stajich J.E."/>
            <person name="Spatafora J.W."/>
            <person name="Visel A."/>
            <person name="Grigoriev I.V."/>
        </authorList>
    </citation>
    <scope>NUCLEOTIDE SEQUENCE [LARGE SCALE GENOMIC DNA]</scope>
    <source>
        <strain evidence="4 5">CBS 931.73</strain>
    </source>
</reference>
<dbReference type="GO" id="GO:0008168">
    <property type="term" value="F:methyltransferase activity"/>
    <property type="evidence" value="ECO:0007669"/>
    <property type="project" value="UniProtKB-KW"/>
</dbReference>
<name>A0A1Y1XCH1_9FUNG</name>
<dbReference type="EMBL" id="MCFE01000642">
    <property type="protein sequence ID" value="ORX83412.1"/>
    <property type="molecule type" value="Genomic_DNA"/>
</dbReference>
<dbReference type="PANTHER" id="PTHR43397:SF1">
    <property type="entry name" value="ERGOTHIONEINE BIOSYNTHESIS PROTEIN 1"/>
    <property type="match status" value="1"/>
</dbReference>
<organism evidence="4 5">
    <name type="scientific">Basidiobolus meristosporus CBS 931.73</name>
    <dbReference type="NCBI Taxonomy" id="1314790"/>
    <lineage>
        <taxon>Eukaryota</taxon>
        <taxon>Fungi</taxon>
        <taxon>Fungi incertae sedis</taxon>
        <taxon>Zoopagomycota</taxon>
        <taxon>Entomophthoromycotina</taxon>
        <taxon>Basidiobolomycetes</taxon>
        <taxon>Basidiobolales</taxon>
        <taxon>Basidiobolaceae</taxon>
        <taxon>Basidiobolus</taxon>
    </lineage>
</organism>
<dbReference type="GO" id="GO:0032259">
    <property type="term" value="P:methylation"/>
    <property type="evidence" value="ECO:0007669"/>
    <property type="project" value="UniProtKB-KW"/>
</dbReference>
<comment type="caution">
    <text evidence="4">The sequence shown here is derived from an EMBL/GenBank/DDBJ whole genome shotgun (WGS) entry which is preliminary data.</text>
</comment>
<sequence length="216" mass="23860">MDISSEALRNGVDSLSSKYAGLDIKTIVGDFDGAVKLNIINRPALITCFGSTIGNQLPEQRHNMLSQIWAQMHHGDALLLGVDLVKDTQGMVSAYQDQNGTLAAFCKNGLTVLNYELGADFKLESFEHVTTWNSQLRRVENCLLACHPQTITLSKPKTTVSFAKKEPLTVGISYKFSQESLRSELRAAGFDLTRWWTDAQGCYAIALSFPVQPPTF</sequence>
<dbReference type="PANTHER" id="PTHR43397">
    <property type="entry name" value="ERGOTHIONEINE BIOSYNTHESIS PROTEIN 1"/>
    <property type="match status" value="1"/>
</dbReference>
<gene>
    <name evidence="4" type="ORF">K493DRAFT_320271</name>
</gene>
<dbReference type="OrthoDB" id="659at2759"/>
<dbReference type="AlphaFoldDB" id="A0A1Y1XCH1"/>
<feature type="domain" description="Histidine-specific methyltransferase SAM-dependent" evidence="3">
    <location>
        <begin position="1"/>
        <end position="207"/>
    </location>
</feature>
<evidence type="ECO:0000256" key="2">
    <source>
        <dbReference type="ARBA" id="ARBA00022679"/>
    </source>
</evidence>
<evidence type="ECO:0000256" key="1">
    <source>
        <dbReference type="ARBA" id="ARBA00022603"/>
    </source>
</evidence>
<proteinExistence type="predicted"/>
<dbReference type="STRING" id="1314790.A0A1Y1XCH1"/>
<dbReference type="Pfam" id="PF10017">
    <property type="entry name" value="Methyltransf_33"/>
    <property type="match status" value="1"/>
</dbReference>
<evidence type="ECO:0000313" key="4">
    <source>
        <dbReference type="EMBL" id="ORX83412.1"/>
    </source>
</evidence>
<evidence type="ECO:0000313" key="5">
    <source>
        <dbReference type="Proteomes" id="UP000193498"/>
    </source>
</evidence>
<dbReference type="InterPro" id="IPR019257">
    <property type="entry name" value="MeTrfase_dom"/>
</dbReference>
<keyword evidence="5" id="KW-1185">Reference proteome</keyword>
<dbReference type="InterPro" id="IPR029063">
    <property type="entry name" value="SAM-dependent_MTases_sf"/>
</dbReference>
<dbReference type="InParanoid" id="A0A1Y1XCH1"/>
<keyword evidence="1" id="KW-0489">Methyltransferase</keyword>
<protein>
    <recommendedName>
        <fullName evidence="3">Histidine-specific methyltransferase SAM-dependent domain-containing protein</fullName>
    </recommendedName>
</protein>
<dbReference type="InterPro" id="IPR051128">
    <property type="entry name" value="EgtD_Methyltrsf_superfamily"/>
</dbReference>
<keyword evidence="2" id="KW-0808">Transferase</keyword>
<dbReference type="Proteomes" id="UP000193498">
    <property type="component" value="Unassembled WGS sequence"/>
</dbReference>
<dbReference type="Gene3D" id="3.40.50.150">
    <property type="entry name" value="Vaccinia Virus protein VP39"/>
    <property type="match status" value="1"/>
</dbReference>
<accession>A0A1Y1XCH1</accession>
<evidence type="ECO:0000259" key="3">
    <source>
        <dbReference type="Pfam" id="PF10017"/>
    </source>
</evidence>